<feature type="chain" id="PRO_5036778287" evidence="1">
    <location>
        <begin position="26"/>
        <end position="304"/>
    </location>
</feature>
<evidence type="ECO:0000256" key="1">
    <source>
        <dbReference type="SAM" id="SignalP"/>
    </source>
</evidence>
<reference evidence="3" key="1">
    <citation type="journal article" date="2021" name="Microorganisms">
        <title>Acidisoma silvae sp. nov. and Acidisomacellulosilytica sp. nov., Two Acidophilic Bacteria Isolated from Decaying Wood, Hydrolyzing Cellulose and Producing Poly-3-hydroxybutyrate.</title>
        <authorList>
            <person name="Mieszkin S."/>
            <person name="Pouder E."/>
            <person name="Uroz S."/>
            <person name="Simon-Colin C."/>
            <person name="Alain K."/>
        </authorList>
    </citation>
    <scope>NUCLEOTIDE SEQUENCE</scope>
    <source>
        <strain evidence="3">HW T2.11</strain>
    </source>
</reference>
<organism evidence="3 4">
    <name type="scientific">Acidisoma silvae</name>
    <dbReference type="NCBI Taxonomy" id="2802396"/>
    <lineage>
        <taxon>Bacteria</taxon>
        <taxon>Pseudomonadati</taxon>
        <taxon>Pseudomonadota</taxon>
        <taxon>Alphaproteobacteria</taxon>
        <taxon>Acetobacterales</taxon>
        <taxon>Acidocellaceae</taxon>
        <taxon>Acidisoma</taxon>
    </lineage>
</organism>
<comment type="caution">
    <text evidence="3">The sequence shown here is derived from an EMBL/GenBank/DDBJ whole genome shotgun (WGS) entry which is preliminary data.</text>
</comment>
<dbReference type="GO" id="GO:0022857">
    <property type="term" value="F:transmembrane transporter activity"/>
    <property type="evidence" value="ECO:0007669"/>
    <property type="project" value="InterPro"/>
</dbReference>
<evidence type="ECO:0000313" key="3">
    <source>
        <dbReference type="EMBL" id="MCB8877785.1"/>
    </source>
</evidence>
<sequence>MTMTILRRAIYACAALSVTTLPALAADPFGSPVPKRHSKSTIIVGSANFPESQLIATIYAKALKDAGLSVQTHMNIGSREVYIPALEDGSIDLLPEYSGSMLTYLDKNATASSPSDVVSALKAALPKGVSMLTPSAAQDADTVTVTAATAAKYHLKSIADLNPVADEMVSGGAPEWQTREEGAVGLTKIYGVTFKSFKDLDEAGPLTLSALVNGQIQAADVYSTDPSMSADHLVALSDPKSLFPAQNVVPIIAAAKVSLVVTKTLDAVSAALTTDDLVKMNAELANHVSYEKVANDWLRAHKIQ</sequence>
<gene>
    <name evidence="3" type="ORF">ASILVAE211_21500</name>
</gene>
<keyword evidence="1" id="KW-0732">Signal</keyword>
<dbReference type="EMBL" id="JAESVB010000017">
    <property type="protein sequence ID" value="MCB8877785.1"/>
    <property type="molecule type" value="Genomic_DNA"/>
</dbReference>
<feature type="domain" description="ABC-type glycine betaine transport system substrate-binding" evidence="2">
    <location>
        <begin position="41"/>
        <end position="299"/>
    </location>
</feature>
<dbReference type="AlphaFoldDB" id="A0A964E0R1"/>
<evidence type="ECO:0000313" key="4">
    <source>
        <dbReference type="Proteomes" id="UP000708298"/>
    </source>
</evidence>
<protein>
    <submittedName>
        <fullName evidence="3">ABC transporter substrate-binding protein</fullName>
    </submittedName>
</protein>
<dbReference type="InterPro" id="IPR007210">
    <property type="entry name" value="ABC_Gly_betaine_transp_sub-bd"/>
</dbReference>
<evidence type="ECO:0000259" key="2">
    <source>
        <dbReference type="Pfam" id="PF04069"/>
    </source>
</evidence>
<dbReference type="Proteomes" id="UP000708298">
    <property type="component" value="Unassembled WGS sequence"/>
</dbReference>
<dbReference type="Gene3D" id="3.40.190.120">
    <property type="entry name" value="Osmoprotection protein (prox), domain 2"/>
    <property type="match status" value="1"/>
</dbReference>
<dbReference type="SUPFAM" id="SSF53850">
    <property type="entry name" value="Periplasmic binding protein-like II"/>
    <property type="match status" value="1"/>
</dbReference>
<keyword evidence="4" id="KW-1185">Reference proteome</keyword>
<accession>A0A964E0R1</accession>
<name>A0A964E0R1_9PROT</name>
<dbReference type="Pfam" id="PF04069">
    <property type="entry name" value="OpuAC"/>
    <property type="match status" value="1"/>
</dbReference>
<reference evidence="3" key="2">
    <citation type="submission" date="2021-01" db="EMBL/GenBank/DDBJ databases">
        <authorList>
            <person name="Mieszkin S."/>
            <person name="Pouder E."/>
            <person name="Alain K."/>
        </authorList>
    </citation>
    <scope>NUCLEOTIDE SEQUENCE</scope>
    <source>
        <strain evidence="3">HW T2.11</strain>
    </source>
</reference>
<proteinExistence type="predicted"/>
<dbReference type="GO" id="GO:0043190">
    <property type="term" value="C:ATP-binding cassette (ABC) transporter complex"/>
    <property type="evidence" value="ECO:0007669"/>
    <property type="project" value="InterPro"/>
</dbReference>
<dbReference type="RefSeq" id="WP_227323433.1">
    <property type="nucleotide sequence ID" value="NZ_JAESVB010000017.1"/>
</dbReference>
<feature type="signal peptide" evidence="1">
    <location>
        <begin position="1"/>
        <end position="25"/>
    </location>
</feature>
<dbReference type="CDD" id="cd13606">
    <property type="entry name" value="PBP2_ProX_like"/>
    <property type="match status" value="1"/>
</dbReference>
<dbReference type="Gene3D" id="3.40.190.10">
    <property type="entry name" value="Periplasmic binding protein-like II"/>
    <property type="match status" value="1"/>
</dbReference>